<accession>A0ABR0JUJ6</accession>
<organism evidence="2 3">
    <name type="scientific">Cryomyces antarcticus</name>
    <dbReference type="NCBI Taxonomy" id="329879"/>
    <lineage>
        <taxon>Eukaryota</taxon>
        <taxon>Fungi</taxon>
        <taxon>Dikarya</taxon>
        <taxon>Ascomycota</taxon>
        <taxon>Pezizomycotina</taxon>
        <taxon>Dothideomycetes</taxon>
        <taxon>Dothideomycetes incertae sedis</taxon>
        <taxon>Cryomyces</taxon>
    </lineage>
</organism>
<feature type="non-terminal residue" evidence="2">
    <location>
        <position position="1"/>
    </location>
</feature>
<feature type="region of interest" description="Disordered" evidence="1">
    <location>
        <begin position="187"/>
        <end position="213"/>
    </location>
</feature>
<dbReference type="EMBL" id="JAVRRA010027240">
    <property type="protein sequence ID" value="KAK5069016.1"/>
    <property type="molecule type" value="Genomic_DNA"/>
</dbReference>
<feature type="compositionally biased region" description="Basic and acidic residues" evidence="1">
    <location>
        <begin position="204"/>
        <end position="213"/>
    </location>
</feature>
<name>A0ABR0JUJ6_9PEZI</name>
<gene>
    <name evidence="2" type="ORF">LTR16_009762</name>
</gene>
<proteinExistence type="predicted"/>
<feature type="non-terminal residue" evidence="2">
    <location>
        <position position="213"/>
    </location>
</feature>
<sequence>GILKPEGIQPIVPKSVACDIVRCKNEVLETKGEQQSPLDSAVVFTGAEAIGLLERTEIQQPLIEGLIAKKELHSVRENTSGSRLSPLDPSIVYKGANVMGGSPPQENLAVLVSDPVMGNSSTTIGRRELEKQEHGGQMGPIDKSLGMSRTSTTSAKKSTLRATAPAFLPGATPTLRPRLPEAWLRAHGDDSNVPAAAKKTKVPLTEEQKLEKK</sequence>
<evidence type="ECO:0000313" key="2">
    <source>
        <dbReference type="EMBL" id="KAK5069016.1"/>
    </source>
</evidence>
<reference evidence="2 3" key="1">
    <citation type="submission" date="2023-08" db="EMBL/GenBank/DDBJ databases">
        <title>Black Yeasts Isolated from many extreme environments.</title>
        <authorList>
            <person name="Coleine C."/>
            <person name="Stajich J.E."/>
            <person name="Selbmann L."/>
        </authorList>
    </citation>
    <scope>NUCLEOTIDE SEQUENCE [LARGE SCALE GENOMIC DNA]</scope>
    <source>
        <strain evidence="2 3">CCFEE 536</strain>
    </source>
</reference>
<feature type="region of interest" description="Disordered" evidence="1">
    <location>
        <begin position="130"/>
        <end position="175"/>
    </location>
</feature>
<protein>
    <submittedName>
        <fullName evidence="2">Uncharacterized protein</fullName>
    </submittedName>
</protein>
<comment type="caution">
    <text evidence="2">The sequence shown here is derived from an EMBL/GenBank/DDBJ whole genome shotgun (WGS) entry which is preliminary data.</text>
</comment>
<evidence type="ECO:0000313" key="3">
    <source>
        <dbReference type="Proteomes" id="UP001357485"/>
    </source>
</evidence>
<keyword evidence="3" id="KW-1185">Reference proteome</keyword>
<dbReference type="Proteomes" id="UP001357485">
    <property type="component" value="Unassembled WGS sequence"/>
</dbReference>
<evidence type="ECO:0000256" key="1">
    <source>
        <dbReference type="SAM" id="MobiDB-lite"/>
    </source>
</evidence>
<feature type="compositionally biased region" description="Low complexity" evidence="1">
    <location>
        <begin position="148"/>
        <end position="164"/>
    </location>
</feature>